<dbReference type="InterPro" id="IPR017734">
    <property type="entry name" value="T6SS_SciN"/>
</dbReference>
<dbReference type="EMBL" id="AAQH01000002">
    <property type="protein sequence ID" value="EAT13268.1"/>
    <property type="molecule type" value="Genomic_DNA"/>
</dbReference>
<evidence type="ECO:0000313" key="2">
    <source>
        <dbReference type="Proteomes" id="UP000004263"/>
    </source>
</evidence>
<accession>Q1N510</accession>
<dbReference type="Proteomes" id="UP000004263">
    <property type="component" value="Unassembled WGS sequence"/>
</dbReference>
<keyword evidence="2" id="KW-1185">Reference proteome</keyword>
<dbReference type="Gene3D" id="2.60.40.4150">
    <property type="entry name" value="Type VI secretion system, lipoprotein SciN"/>
    <property type="match status" value="1"/>
</dbReference>
<dbReference type="RefSeq" id="WP_007017652.1">
    <property type="nucleotide sequence ID" value="NZ_CH724114.1"/>
</dbReference>
<dbReference type="InterPro" id="IPR038706">
    <property type="entry name" value="Type_VI_SciN-like_sf"/>
</dbReference>
<proteinExistence type="predicted"/>
<dbReference type="STRING" id="207949.RED65_00870"/>
<dbReference type="OrthoDB" id="6117698at2"/>
<name>Q1N510_9GAMM</name>
<dbReference type="HOGENOM" id="CLU_102939_0_0_6"/>
<organism evidence="1 2">
    <name type="scientific">Bermanella marisrubri</name>
    <dbReference type="NCBI Taxonomy" id="207949"/>
    <lineage>
        <taxon>Bacteria</taxon>
        <taxon>Pseudomonadati</taxon>
        <taxon>Pseudomonadota</taxon>
        <taxon>Gammaproteobacteria</taxon>
        <taxon>Oceanospirillales</taxon>
        <taxon>Oceanospirillaceae</taxon>
        <taxon>Bermanella</taxon>
    </lineage>
</organism>
<evidence type="ECO:0000313" key="1">
    <source>
        <dbReference type="EMBL" id="EAT13268.1"/>
    </source>
</evidence>
<dbReference type="NCBIfam" id="TIGR03352">
    <property type="entry name" value="VI_chp_3"/>
    <property type="match status" value="1"/>
</dbReference>
<gene>
    <name evidence="1" type="ORF">RED65_00870</name>
</gene>
<protein>
    <submittedName>
        <fullName evidence="1">Lipoprotein, putative</fullName>
    </submittedName>
</protein>
<keyword evidence="1" id="KW-0449">Lipoprotein</keyword>
<dbReference type="AlphaFoldDB" id="Q1N510"/>
<comment type="caution">
    <text evidence="1">The sequence shown here is derived from an EMBL/GenBank/DDBJ whole genome shotgun (WGS) entry which is preliminary data.</text>
</comment>
<sequence length="203" mass="22159">MRQVYLTIIATLIVTLTGCASKTSLVVAPEDWVFEDRAVHIHLQSPADLNAISGRPHSVAVGVFQLNDPNTFLGLAETKQGALQLLNAGRIDDTVAQFTRIILQPGEEKIATLPRAQGAKYIALISGYYGLNTELDIKVFDIPIKEAKRGFVDLALSSLGLIADEAKAVPDDIFIDVSMGRKSTKQFKLFREEEINILSSSGF</sequence>
<dbReference type="Pfam" id="PF12790">
    <property type="entry name" value="T6SS-SciN"/>
    <property type="match status" value="1"/>
</dbReference>
<dbReference type="PROSITE" id="PS51257">
    <property type="entry name" value="PROKAR_LIPOPROTEIN"/>
    <property type="match status" value="1"/>
</dbReference>
<reference evidence="1 2" key="1">
    <citation type="submission" date="2006-03" db="EMBL/GenBank/DDBJ databases">
        <authorList>
            <person name="Pinhassi J."/>
            <person name="Pedros-Alio C."/>
            <person name="Ferriera S."/>
            <person name="Johnson J."/>
            <person name="Kravitz S."/>
            <person name="Halpern A."/>
            <person name="Remington K."/>
            <person name="Beeson K."/>
            <person name="Tran B."/>
            <person name="Rogers Y.-H."/>
            <person name="Friedman R."/>
            <person name="Venter J.C."/>
        </authorList>
    </citation>
    <scope>NUCLEOTIDE SEQUENCE [LARGE SCALE GENOMIC DNA]</scope>
    <source>
        <strain evidence="1 2">RED65</strain>
    </source>
</reference>